<dbReference type="InterPro" id="IPR013763">
    <property type="entry name" value="Cyclin-like_dom"/>
</dbReference>
<dbReference type="GO" id="GO:0051301">
    <property type="term" value="P:cell division"/>
    <property type="evidence" value="ECO:0007669"/>
    <property type="project" value="UniProtKB-KW"/>
</dbReference>
<feature type="region of interest" description="Disordered" evidence="5">
    <location>
        <begin position="1"/>
        <end position="39"/>
    </location>
</feature>
<dbReference type="SUPFAM" id="SSF47954">
    <property type="entry name" value="Cyclin-like"/>
    <property type="match status" value="2"/>
</dbReference>
<feature type="domain" description="Cyclin-like" evidence="6">
    <location>
        <begin position="271"/>
        <end position="351"/>
    </location>
</feature>
<dbReference type="AlphaFoldDB" id="A0A7E4VJQ1"/>
<evidence type="ECO:0000259" key="6">
    <source>
        <dbReference type="SMART" id="SM00385"/>
    </source>
</evidence>
<feature type="domain" description="Cyclin-like" evidence="6">
    <location>
        <begin position="172"/>
        <end position="258"/>
    </location>
</feature>
<name>A0A7E4VJQ1_PANRE</name>
<keyword evidence="1" id="KW-0132">Cell division</keyword>
<dbReference type="SMART" id="SM00385">
    <property type="entry name" value="CYCLIN"/>
    <property type="match status" value="2"/>
</dbReference>
<sequence length="403" mass="46243">MMLRNRNKNNENAAPAAAAAIRPRNMNAQQPDAAPLKGEKRVIDATKPGVDATEPQAKRVAMNDISKVFSNVVLDSTKKPTDQKARKGASSNRAMSVIAENSENVEPSSPARVDPCPDYDYDAECGKDTLQVGEYANEIFTYYRHRMPLFKIGKYMEHQTNINPQMRAALINWMVSIQEQFELNHETLYLAVKVVDIYLDRTNQKIVRSDLQLIGGTAMFLASKYDERLAPLIDDINYLCDDTYTKQQVIRMELILFKAVGFDLGIPLSYRFLRRFSRVIKSDMHTLTLARYILESSLLFYEFVTVKDDILAAAALLLALRMKRRDWDARLTKYTTYTLEEVEPLSWMLNHMIYKRKTQYAEFQTIHLKYSHNVFFHVAATPSLPDKFHPRAAITIPTNVINQ</sequence>
<keyword evidence="3" id="KW-0131">Cell cycle</keyword>
<evidence type="ECO:0000259" key="7">
    <source>
        <dbReference type="SMART" id="SM01332"/>
    </source>
</evidence>
<dbReference type="WBParaSite" id="Pan_g20978.t1">
    <property type="protein sequence ID" value="Pan_g20978.t1"/>
    <property type="gene ID" value="Pan_g20978"/>
</dbReference>
<reference evidence="8" key="1">
    <citation type="journal article" date="2013" name="Genetics">
        <title>The draft genome and transcriptome of Panagrellus redivivus are shaped by the harsh demands of a free-living lifestyle.</title>
        <authorList>
            <person name="Srinivasan J."/>
            <person name="Dillman A.R."/>
            <person name="Macchietto M.G."/>
            <person name="Heikkinen L."/>
            <person name="Lakso M."/>
            <person name="Fracchia K.M."/>
            <person name="Antoshechkin I."/>
            <person name="Mortazavi A."/>
            <person name="Wong G."/>
            <person name="Sternberg P.W."/>
        </authorList>
    </citation>
    <scope>NUCLEOTIDE SEQUENCE [LARGE SCALE GENOMIC DNA]</scope>
    <source>
        <strain evidence="8">MT8872</strain>
    </source>
</reference>
<evidence type="ECO:0000256" key="5">
    <source>
        <dbReference type="SAM" id="MobiDB-lite"/>
    </source>
</evidence>
<dbReference type="GO" id="GO:0044772">
    <property type="term" value="P:mitotic cell cycle phase transition"/>
    <property type="evidence" value="ECO:0007669"/>
    <property type="project" value="InterPro"/>
</dbReference>
<dbReference type="GO" id="GO:0016538">
    <property type="term" value="F:cyclin-dependent protein serine/threonine kinase regulator activity"/>
    <property type="evidence" value="ECO:0007669"/>
    <property type="project" value="InterPro"/>
</dbReference>
<protein>
    <submittedName>
        <fullName evidence="9">G2/mitotic-specific cyclin-B3</fullName>
    </submittedName>
</protein>
<organism evidence="8 9">
    <name type="scientific">Panagrellus redivivus</name>
    <name type="common">Microworm</name>
    <dbReference type="NCBI Taxonomy" id="6233"/>
    <lineage>
        <taxon>Eukaryota</taxon>
        <taxon>Metazoa</taxon>
        <taxon>Ecdysozoa</taxon>
        <taxon>Nematoda</taxon>
        <taxon>Chromadorea</taxon>
        <taxon>Rhabditida</taxon>
        <taxon>Tylenchina</taxon>
        <taxon>Panagrolaimomorpha</taxon>
        <taxon>Panagrolaimoidea</taxon>
        <taxon>Panagrolaimidae</taxon>
        <taxon>Panagrellus</taxon>
    </lineage>
</organism>
<dbReference type="SMART" id="SM01332">
    <property type="entry name" value="Cyclin_C"/>
    <property type="match status" value="1"/>
</dbReference>
<dbReference type="PANTHER" id="PTHR10177">
    <property type="entry name" value="CYCLINS"/>
    <property type="match status" value="1"/>
</dbReference>
<evidence type="ECO:0000313" key="8">
    <source>
        <dbReference type="Proteomes" id="UP000492821"/>
    </source>
</evidence>
<dbReference type="InterPro" id="IPR039361">
    <property type="entry name" value="Cyclin"/>
</dbReference>
<evidence type="ECO:0000256" key="4">
    <source>
        <dbReference type="RuleBase" id="RU000383"/>
    </source>
</evidence>
<dbReference type="InterPro" id="IPR006671">
    <property type="entry name" value="Cyclin_N"/>
</dbReference>
<dbReference type="InterPro" id="IPR004367">
    <property type="entry name" value="Cyclin_C-dom"/>
</dbReference>
<feature type="compositionally biased region" description="Low complexity" evidence="5">
    <location>
        <begin position="10"/>
        <end position="28"/>
    </location>
</feature>
<dbReference type="PIRSF" id="PIRSF001771">
    <property type="entry name" value="Cyclin_A_B_D_E"/>
    <property type="match status" value="1"/>
</dbReference>
<dbReference type="InterPro" id="IPR046965">
    <property type="entry name" value="Cyclin_A/B-like"/>
</dbReference>
<dbReference type="Gene3D" id="1.10.472.10">
    <property type="entry name" value="Cyclin-like"/>
    <property type="match status" value="2"/>
</dbReference>
<dbReference type="FunFam" id="1.10.472.10:FF:000001">
    <property type="entry name" value="G2/mitotic-specific cyclin"/>
    <property type="match status" value="1"/>
</dbReference>
<evidence type="ECO:0000256" key="1">
    <source>
        <dbReference type="ARBA" id="ARBA00022618"/>
    </source>
</evidence>
<reference evidence="9" key="2">
    <citation type="submission" date="2020-10" db="UniProtKB">
        <authorList>
            <consortium name="WormBaseParasite"/>
        </authorList>
    </citation>
    <scope>IDENTIFICATION</scope>
</reference>
<evidence type="ECO:0000256" key="2">
    <source>
        <dbReference type="ARBA" id="ARBA00023127"/>
    </source>
</evidence>
<dbReference type="Pfam" id="PF00134">
    <property type="entry name" value="Cyclin_N"/>
    <property type="match status" value="1"/>
</dbReference>
<proteinExistence type="inferred from homology"/>
<comment type="similarity">
    <text evidence="4">Belongs to the cyclin family.</text>
</comment>
<keyword evidence="8" id="KW-1185">Reference proteome</keyword>
<keyword evidence="2 4" id="KW-0195">Cyclin</keyword>
<evidence type="ECO:0000313" key="9">
    <source>
        <dbReference type="WBParaSite" id="Pan_g20978.t1"/>
    </source>
</evidence>
<evidence type="ECO:0000256" key="3">
    <source>
        <dbReference type="ARBA" id="ARBA00023306"/>
    </source>
</evidence>
<dbReference type="InterPro" id="IPR036915">
    <property type="entry name" value="Cyclin-like_sf"/>
</dbReference>
<feature type="domain" description="Cyclin C-terminal" evidence="7">
    <location>
        <begin position="267"/>
        <end position="384"/>
    </location>
</feature>
<accession>A0A7E4VJQ1</accession>
<dbReference type="Pfam" id="PF02984">
    <property type="entry name" value="Cyclin_C"/>
    <property type="match status" value="1"/>
</dbReference>
<dbReference type="Proteomes" id="UP000492821">
    <property type="component" value="Unassembled WGS sequence"/>
</dbReference>